<dbReference type="Proteomes" id="UP001330812">
    <property type="component" value="Chromosome"/>
</dbReference>
<dbReference type="Gene3D" id="3.40.50.1700">
    <property type="entry name" value="Glycoside hydrolase family 3 C-terminal domain"/>
    <property type="match status" value="1"/>
</dbReference>
<evidence type="ECO:0000256" key="4">
    <source>
        <dbReference type="SAM" id="MobiDB-lite"/>
    </source>
</evidence>
<keyword evidence="3 6" id="KW-0378">Hydrolase</keyword>
<dbReference type="InterPro" id="IPR036962">
    <property type="entry name" value="Glyco_hydro_3_N_sf"/>
</dbReference>
<comment type="similarity">
    <text evidence="1">Belongs to the glycosyl hydrolase 3 family.</text>
</comment>
<dbReference type="Pfam" id="PF14310">
    <property type="entry name" value="Fn3-like"/>
    <property type="match status" value="1"/>
</dbReference>
<organism evidence="6 7">
    <name type="scientific">Amycolatopsis rhabdoformis</name>
    <dbReference type="NCBI Taxonomy" id="1448059"/>
    <lineage>
        <taxon>Bacteria</taxon>
        <taxon>Bacillati</taxon>
        <taxon>Actinomycetota</taxon>
        <taxon>Actinomycetes</taxon>
        <taxon>Pseudonocardiales</taxon>
        <taxon>Pseudonocardiaceae</taxon>
        <taxon>Amycolatopsis</taxon>
    </lineage>
</organism>
<dbReference type="Gene3D" id="3.20.20.300">
    <property type="entry name" value="Glycoside hydrolase, family 3, N-terminal domain"/>
    <property type="match status" value="1"/>
</dbReference>
<dbReference type="Gene3D" id="2.60.40.10">
    <property type="entry name" value="Immunoglobulins"/>
    <property type="match status" value="1"/>
</dbReference>
<feature type="region of interest" description="Disordered" evidence="4">
    <location>
        <begin position="1"/>
        <end position="20"/>
    </location>
</feature>
<gene>
    <name evidence="6" type="ORF">VSH64_16910</name>
</gene>
<feature type="domain" description="Fibronectin type III-like" evidence="5">
    <location>
        <begin position="668"/>
        <end position="737"/>
    </location>
</feature>
<dbReference type="Pfam" id="PF00933">
    <property type="entry name" value="Glyco_hydro_3"/>
    <property type="match status" value="1"/>
</dbReference>
<dbReference type="InterPro" id="IPR044993">
    <property type="entry name" value="BXL"/>
</dbReference>
<dbReference type="InterPro" id="IPR036881">
    <property type="entry name" value="Glyco_hydro_3_C_sf"/>
</dbReference>
<evidence type="ECO:0000313" key="6">
    <source>
        <dbReference type="EMBL" id="WSE33768.1"/>
    </source>
</evidence>
<protein>
    <submittedName>
        <fullName evidence="6">Glycoside hydrolase family 3 N-terminal domain-containing protein</fullName>
    </submittedName>
</protein>
<dbReference type="PRINTS" id="PR00133">
    <property type="entry name" value="GLHYDRLASE3"/>
</dbReference>
<dbReference type="SUPFAM" id="SSF51445">
    <property type="entry name" value="(Trans)glycosidases"/>
    <property type="match status" value="1"/>
</dbReference>
<keyword evidence="7" id="KW-1185">Reference proteome</keyword>
<name>A0ABZ1IJ89_9PSEU</name>
<dbReference type="InterPro" id="IPR002772">
    <property type="entry name" value="Glyco_hydro_3_C"/>
</dbReference>
<dbReference type="RefSeq" id="WP_326836567.1">
    <property type="nucleotide sequence ID" value="NZ_CP142149.1"/>
</dbReference>
<evidence type="ECO:0000256" key="2">
    <source>
        <dbReference type="ARBA" id="ARBA00022729"/>
    </source>
</evidence>
<reference evidence="6 7" key="1">
    <citation type="journal article" date="2015" name="Int. J. Syst. Evol. Microbiol.">
        <title>Amycolatopsis rhabdoformis sp. nov., an actinomycete isolated from a tropical forest soil.</title>
        <authorList>
            <person name="Souza W.R."/>
            <person name="Silva R.E."/>
            <person name="Goodfellow M."/>
            <person name="Busarakam K."/>
            <person name="Figueiro F.S."/>
            <person name="Ferreira D."/>
            <person name="Rodrigues-Filho E."/>
            <person name="Moraes L.A.B."/>
            <person name="Zucchi T.D."/>
        </authorList>
    </citation>
    <scope>NUCLEOTIDE SEQUENCE [LARGE SCALE GENOMIC DNA]</scope>
    <source>
        <strain evidence="6 7">NCIMB 14900</strain>
    </source>
</reference>
<dbReference type="PANTHER" id="PTHR42721:SF3">
    <property type="entry name" value="BETA-D-XYLOSIDASE 5-RELATED"/>
    <property type="match status" value="1"/>
</dbReference>
<dbReference type="InterPro" id="IPR001764">
    <property type="entry name" value="Glyco_hydro_3_N"/>
</dbReference>
<accession>A0ABZ1IJ89</accession>
<dbReference type="PANTHER" id="PTHR42721">
    <property type="entry name" value="SUGAR HYDROLASE-RELATED"/>
    <property type="match status" value="1"/>
</dbReference>
<evidence type="ECO:0000313" key="7">
    <source>
        <dbReference type="Proteomes" id="UP001330812"/>
    </source>
</evidence>
<evidence type="ECO:0000259" key="5">
    <source>
        <dbReference type="SMART" id="SM01217"/>
    </source>
</evidence>
<dbReference type="SUPFAM" id="SSF52279">
    <property type="entry name" value="Beta-D-glucan exohydrolase, C-terminal domain"/>
    <property type="match status" value="1"/>
</dbReference>
<dbReference type="SMART" id="SM01217">
    <property type="entry name" value="Fn3_like"/>
    <property type="match status" value="1"/>
</dbReference>
<dbReference type="Pfam" id="PF01915">
    <property type="entry name" value="Glyco_hydro_3_C"/>
    <property type="match status" value="1"/>
</dbReference>
<evidence type="ECO:0000256" key="1">
    <source>
        <dbReference type="ARBA" id="ARBA00005336"/>
    </source>
</evidence>
<dbReference type="InterPro" id="IPR026891">
    <property type="entry name" value="Fn3-like"/>
</dbReference>
<dbReference type="InterPro" id="IPR013783">
    <property type="entry name" value="Ig-like_fold"/>
</dbReference>
<evidence type="ECO:0000256" key="3">
    <source>
        <dbReference type="ARBA" id="ARBA00022801"/>
    </source>
</evidence>
<dbReference type="InterPro" id="IPR017853">
    <property type="entry name" value="GH"/>
</dbReference>
<dbReference type="GO" id="GO:0016787">
    <property type="term" value="F:hydrolase activity"/>
    <property type="evidence" value="ECO:0007669"/>
    <property type="project" value="UniProtKB-KW"/>
</dbReference>
<keyword evidence="2" id="KW-0732">Signal</keyword>
<sequence>MTTGADRPAEAASEPWRDPRLPVAERVDDLVARLSAREKVAQLSGIWVGMDSGGEVAPHQHDFAQDPPDWEALVPHGVGQLTRAFGTRPVDPEIGARGLARTQEEIVARGRFGIPAMVHEECLTGLAAWQATVYPAPLCWGASFDPELVRRMAFRIGKTMRALGVHQGLAPVLDVARDLRWGRVEETIGEDPYLVGTIGAAYVAGLESAGIVATLKHFAGYSASKAGRNLAPVSIGPREFADVLLPPFEHALRAGARSVMNAYTDLDGVPAAADPELLTTLLRDRYGFTGTVVADYFSVAFLHTLHHVATGPQEAARLALAAGIDVELPTVDCYGGPLVAALADGSVDESLVDRALHRVLTQKVELGLLDPDWSPHPAVTALDDEESRALARELAERSVVLLSNTGALPLRSGVRLAVVGPRADEPGAMLGCYSFPMHVGVHHPDVPFGLDVPTVAEALRESFDLTFAQGCGVTDGSDEDLAAAVEAAAAADVCVAVLGDRAGLFGGGTSGEGCDAADLRLPGRQEELLEAVLATGTPVVLVLLSGRPYELSRQVDRLAAVVCGFYPGEEGAAALAGVLTGAVEPSGRLPVSFPAAGATQPSTYLAAALAARSDVSSIDPTPVFPFGHGLAYHPATWVSVTGPAAWPADGSCRVSVTLHNPHDTEISEVVQVYLHDPVAEVARPLRQLIAAPRVALPPGATRVVQLDLHADLTSYTGRARDRIVDTGPVELHVGPSSAVAHTVLAVSITGSRRLVGFERVLQPLVTVVPG</sequence>
<dbReference type="EMBL" id="CP142149">
    <property type="protein sequence ID" value="WSE33768.1"/>
    <property type="molecule type" value="Genomic_DNA"/>
</dbReference>
<proteinExistence type="inferred from homology"/>